<gene>
    <name evidence="3" type="ORF">CEQ51_17495</name>
</gene>
<evidence type="ECO:0000256" key="2">
    <source>
        <dbReference type="ARBA" id="ARBA00023315"/>
    </source>
</evidence>
<keyword evidence="1 3" id="KW-0808">Transferase</keyword>
<keyword evidence="2" id="KW-0012">Acyltransferase</keyword>
<dbReference type="PANTHER" id="PTHR42811">
    <property type="entry name" value="SERINE ACETYLTRANSFERASE"/>
    <property type="match status" value="1"/>
</dbReference>
<protein>
    <submittedName>
        <fullName evidence="3">Serine acetyltransferase</fullName>
    </submittedName>
</protein>
<name>A0A2Z4ZVX6_9PSED</name>
<reference evidence="4" key="1">
    <citation type="journal article" date="2021" name="Front. Microbiol.">
        <title>Genomic Analysis of the 1-Aminocyclopropane-1-Carboxylate Deaminase-Producing Pseudomonas thivervalensis SC5 Reveals Its Multifaceted Roles in Soil and in Beneficial Interactions With Plants.</title>
        <authorList>
            <person name="Nascimento F.X."/>
            <person name="Uron P."/>
            <person name="Glick B.R."/>
            <person name="Giachini A."/>
            <person name="Rossi M.J."/>
        </authorList>
    </citation>
    <scope>NUCLEOTIDE SEQUENCE [LARGE SCALE GENOMIC DNA]</scope>
    <source>
        <strain evidence="4">PLM3</strain>
    </source>
</reference>
<dbReference type="GO" id="GO:0016746">
    <property type="term" value="F:acyltransferase activity"/>
    <property type="evidence" value="ECO:0007669"/>
    <property type="project" value="UniProtKB-KW"/>
</dbReference>
<dbReference type="InterPro" id="IPR045304">
    <property type="entry name" value="LbH_SAT"/>
</dbReference>
<dbReference type="InterPro" id="IPR011004">
    <property type="entry name" value="Trimer_LpxA-like_sf"/>
</dbReference>
<evidence type="ECO:0000313" key="3">
    <source>
        <dbReference type="EMBL" id="AXA61796.1"/>
    </source>
</evidence>
<dbReference type="SUPFAM" id="SSF51161">
    <property type="entry name" value="Trimeric LpxA-like enzymes"/>
    <property type="match status" value="1"/>
</dbReference>
<dbReference type="AlphaFoldDB" id="A0A2Z4ZVX6"/>
<dbReference type="RefSeq" id="WP_208665294.1">
    <property type="nucleotide sequence ID" value="NZ_CP022201.1"/>
</dbReference>
<evidence type="ECO:0000313" key="4">
    <source>
        <dbReference type="Proteomes" id="UP000251666"/>
    </source>
</evidence>
<dbReference type="KEGG" id="pthv:CE140_16940"/>
<dbReference type="Proteomes" id="UP000251666">
    <property type="component" value="Chromosome"/>
</dbReference>
<dbReference type="CDD" id="cd03354">
    <property type="entry name" value="LbH_SAT"/>
    <property type="match status" value="1"/>
</dbReference>
<proteinExistence type="predicted"/>
<evidence type="ECO:0000256" key="1">
    <source>
        <dbReference type="ARBA" id="ARBA00022679"/>
    </source>
</evidence>
<sequence>MLLDIFRSAKRYWHIEILGGLDKPFRWKRLYQKCQRINRYRYLFWFRLAYAMHQQDSKFWRRRGKLLNERISRQFNVEIMLGAAIGEGLWIAHPNGIVITSHAIIGKNFKIWQNCTLGIKGQSDTAVLRIGEGVRIHAHACIISDDLELGDNVIIGAGAFVNKSIPANHLYITRSVGEMREYDPDSMGRLQS</sequence>
<dbReference type="Gene3D" id="2.160.10.10">
    <property type="entry name" value="Hexapeptide repeat proteins"/>
    <property type="match status" value="1"/>
</dbReference>
<accession>A0A2Z4ZVX6</accession>
<keyword evidence="4" id="KW-1185">Reference proteome</keyword>
<dbReference type="EMBL" id="CP022202">
    <property type="protein sequence ID" value="AXA61796.1"/>
    <property type="molecule type" value="Genomic_DNA"/>
</dbReference>
<organism evidence="3 4">
    <name type="scientific">Pseudomonas thivervalensis</name>
    <dbReference type="NCBI Taxonomy" id="86265"/>
    <lineage>
        <taxon>Bacteria</taxon>
        <taxon>Pseudomonadati</taxon>
        <taxon>Pseudomonadota</taxon>
        <taxon>Gammaproteobacteria</taxon>
        <taxon>Pseudomonadales</taxon>
        <taxon>Pseudomonadaceae</taxon>
        <taxon>Pseudomonas</taxon>
    </lineage>
</organism>